<evidence type="ECO:0000256" key="13">
    <source>
        <dbReference type="ARBA" id="ARBA00022989"/>
    </source>
</evidence>
<keyword evidence="14" id="KW-0443">Lipid metabolism</keyword>
<accession>A0A0Q4AZY6</accession>
<dbReference type="PATRIC" id="fig|1702214.3.peg.639"/>
<evidence type="ECO:0000313" key="20">
    <source>
        <dbReference type="EMBL" id="KQM08543.1"/>
    </source>
</evidence>
<evidence type="ECO:0000256" key="5">
    <source>
        <dbReference type="ARBA" id="ARBA00010185"/>
    </source>
</evidence>
<evidence type="ECO:0000256" key="2">
    <source>
        <dbReference type="ARBA" id="ARBA00004651"/>
    </source>
</evidence>
<evidence type="ECO:0000256" key="7">
    <source>
        <dbReference type="ARBA" id="ARBA00019373"/>
    </source>
</evidence>
<dbReference type="Proteomes" id="UP000054172">
    <property type="component" value="Unassembled WGS sequence"/>
</dbReference>
<gene>
    <name evidence="20" type="ORF">AL399_06660</name>
</gene>
<dbReference type="PANTHER" id="PTHR46382:SF1">
    <property type="entry name" value="PHOSPHATIDATE CYTIDYLYLTRANSFERASE"/>
    <property type="match status" value="1"/>
</dbReference>
<evidence type="ECO:0000256" key="14">
    <source>
        <dbReference type="ARBA" id="ARBA00023098"/>
    </source>
</evidence>
<evidence type="ECO:0000256" key="16">
    <source>
        <dbReference type="ARBA" id="ARBA00023209"/>
    </source>
</evidence>
<dbReference type="GO" id="GO:0016024">
    <property type="term" value="P:CDP-diacylglycerol biosynthetic process"/>
    <property type="evidence" value="ECO:0007669"/>
    <property type="project" value="UniProtKB-UniPathway"/>
</dbReference>
<keyword evidence="15 19" id="KW-0472">Membrane</keyword>
<dbReference type="Pfam" id="PF01148">
    <property type="entry name" value="CTP_transf_1"/>
    <property type="match status" value="1"/>
</dbReference>
<evidence type="ECO:0000256" key="1">
    <source>
        <dbReference type="ARBA" id="ARBA00001698"/>
    </source>
</evidence>
<evidence type="ECO:0000256" key="18">
    <source>
        <dbReference type="RuleBase" id="RU003938"/>
    </source>
</evidence>
<dbReference type="EC" id="2.7.7.41" evidence="6 18"/>
<comment type="subcellular location">
    <subcellularLocation>
        <location evidence="2">Cell membrane</location>
        <topology evidence="2">Multi-pass membrane protein</topology>
    </subcellularLocation>
</comment>
<keyword evidence="17" id="KW-1208">Phospholipid metabolism</keyword>
<comment type="caution">
    <text evidence="20">The sequence shown here is derived from an EMBL/GenBank/DDBJ whole genome shotgun (WGS) entry which is preliminary data.</text>
</comment>
<keyword evidence="16" id="KW-0594">Phospholipid biosynthesis</keyword>
<evidence type="ECO:0000313" key="21">
    <source>
        <dbReference type="Proteomes" id="UP000054172"/>
    </source>
</evidence>
<evidence type="ECO:0000256" key="17">
    <source>
        <dbReference type="ARBA" id="ARBA00023264"/>
    </source>
</evidence>
<evidence type="ECO:0000256" key="19">
    <source>
        <dbReference type="SAM" id="Phobius"/>
    </source>
</evidence>
<name>A0A0Q4AZY6_9BACT</name>
<evidence type="ECO:0000256" key="6">
    <source>
        <dbReference type="ARBA" id="ARBA00012487"/>
    </source>
</evidence>
<keyword evidence="9" id="KW-0444">Lipid biosynthesis</keyword>
<comment type="similarity">
    <text evidence="5 18">Belongs to the CDS family.</text>
</comment>
<sequence length="276" mass="29863">MKNLIARGLSGALFVAVIVLSVINGFEAPLFLALEVATQLEFYLLLGRKEGGKSCPIVGIVAGVSLFLFANLLFPSLMVFPLLILGIPSAYILVGMFILTLFLAIPLLELYKPQGNLTQRWANTLLGIIYVALPFACLPILRGERGAWGILLPLIFIWCNDIGAFVIGSLLGKHRLAPEISPKKSWEGFIGGLVITIAVGLTLIPTFGPSYSNYLIIMPLAMGLMAVLGDLVESMLKRHVGVKDSGNFLPGHGGFLDRFDAMLFALPMAAWLGFFL</sequence>
<dbReference type="EMBL" id="LIIK01000032">
    <property type="protein sequence ID" value="KQM08543.1"/>
    <property type="molecule type" value="Genomic_DNA"/>
</dbReference>
<keyword evidence="11 18" id="KW-0812">Transmembrane</keyword>
<proteinExistence type="inferred from homology"/>
<dbReference type="PANTHER" id="PTHR46382">
    <property type="entry name" value="PHOSPHATIDATE CYTIDYLYLTRANSFERASE"/>
    <property type="match status" value="1"/>
</dbReference>
<reference evidence="20" key="1">
    <citation type="submission" date="2015-08" db="EMBL/GenBank/DDBJ databases">
        <title>Candidatus Bacteriodes Periocalifornicus.</title>
        <authorList>
            <person name="McLean J.S."/>
            <person name="Kelley S."/>
        </authorList>
    </citation>
    <scope>NUCLEOTIDE SEQUENCE [LARGE SCALE GENOMIC DNA]</scope>
    <source>
        <strain evidence="20">12B</strain>
    </source>
</reference>
<evidence type="ECO:0000256" key="8">
    <source>
        <dbReference type="ARBA" id="ARBA00022475"/>
    </source>
</evidence>
<dbReference type="InterPro" id="IPR000374">
    <property type="entry name" value="PC_trans"/>
</dbReference>
<dbReference type="UniPathway" id="UPA00557">
    <property type="reaction ID" value="UER00614"/>
</dbReference>
<keyword evidence="10 18" id="KW-0808">Transferase</keyword>
<dbReference type="GO" id="GO:0005886">
    <property type="term" value="C:plasma membrane"/>
    <property type="evidence" value="ECO:0007669"/>
    <property type="project" value="UniProtKB-SubCell"/>
</dbReference>
<feature type="transmembrane region" description="Helical" evidence="19">
    <location>
        <begin position="120"/>
        <end position="141"/>
    </location>
</feature>
<feature type="transmembrane region" description="Helical" evidence="19">
    <location>
        <begin position="255"/>
        <end position="274"/>
    </location>
</feature>
<evidence type="ECO:0000256" key="4">
    <source>
        <dbReference type="ARBA" id="ARBA00005189"/>
    </source>
</evidence>
<keyword evidence="13 19" id="KW-1133">Transmembrane helix</keyword>
<evidence type="ECO:0000256" key="10">
    <source>
        <dbReference type="ARBA" id="ARBA00022679"/>
    </source>
</evidence>
<protein>
    <recommendedName>
        <fullName evidence="7 18">Phosphatidate cytidylyltransferase</fullName>
        <ecNumber evidence="6 18">2.7.7.41</ecNumber>
    </recommendedName>
</protein>
<dbReference type="PROSITE" id="PS01315">
    <property type="entry name" value="CDS"/>
    <property type="match status" value="1"/>
</dbReference>
<evidence type="ECO:0000256" key="11">
    <source>
        <dbReference type="ARBA" id="ARBA00022692"/>
    </source>
</evidence>
<keyword evidence="12 18" id="KW-0548">Nucleotidyltransferase</keyword>
<organism evidence="20 21">
    <name type="scientific">Candidatus [Bacteroides] periocalifornicus</name>
    <dbReference type="NCBI Taxonomy" id="1702214"/>
    <lineage>
        <taxon>Bacteria</taxon>
        <taxon>Pseudomonadati</taxon>
        <taxon>Bacteroidota</taxon>
    </lineage>
</organism>
<dbReference type="STRING" id="1702214.AL399_06660"/>
<feature type="transmembrane region" description="Helical" evidence="19">
    <location>
        <begin position="55"/>
        <end position="74"/>
    </location>
</feature>
<evidence type="ECO:0000256" key="12">
    <source>
        <dbReference type="ARBA" id="ARBA00022695"/>
    </source>
</evidence>
<feature type="transmembrane region" description="Helical" evidence="19">
    <location>
        <begin position="80"/>
        <end position="108"/>
    </location>
</feature>
<dbReference type="GO" id="GO:0004605">
    <property type="term" value="F:phosphatidate cytidylyltransferase activity"/>
    <property type="evidence" value="ECO:0007669"/>
    <property type="project" value="UniProtKB-EC"/>
</dbReference>
<evidence type="ECO:0000256" key="9">
    <source>
        <dbReference type="ARBA" id="ARBA00022516"/>
    </source>
</evidence>
<evidence type="ECO:0000256" key="3">
    <source>
        <dbReference type="ARBA" id="ARBA00005119"/>
    </source>
</evidence>
<keyword evidence="21" id="KW-1185">Reference proteome</keyword>
<feature type="transmembrane region" description="Helical" evidence="19">
    <location>
        <begin position="147"/>
        <end position="167"/>
    </location>
</feature>
<keyword evidence="8" id="KW-1003">Cell membrane</keyword>
<comment type="pathway">
    <text evidence="4">Lipid metabolism.</text>
</comment>
<evidence type="ECO:0000256" key="15">
    <source>
        <dbReference type="ARBA" id="ARBA00023136"/>
    </source>
</evidence>
<feature type="transmembrane region" description="Helical" evidence="19">
    <location>
        <begin position="214"/>
        <end position="234"/>
    </location>
</feature>
<dbReference type="AlphaFoldDB" id="A0A0Q4AZY6"/>
<feature type="transmembrane region" description="Helical" evidence="19">
    <location>
        <begin position="188"/>
        <end position="208"/>
    </location>
</feature>
<feature type="transmembrane region" description="Helical" evidence="19">
    <location>
        <begin position="12"/>
        <end position="34"/>
    </location>
</feature>
<comment type="catalytic activity">
    <reaction evidence="1 18">
        <text>a 1,2-diacyl-sn-glycero-3-phosphate + CTP + H(+) = a CDP-1,2-diacyl-sn-glycerol + diphosphate</text>
        <dbReference type="Rhea" id="RHEA:16229"/>
        <dbReference type="ChEBI" id="CHEBI:15378"/>
        <dbReference type="ChEBI" id="CHEBI:33019"/>
        <dbReference type="ChEBI" id="CHEBI:37563"/>
        <dbReference type="ChEBI" id="CHEBI:58332"/>
        <dbReference type="ChEBI" id="CHEBI:58608"/>
        <dbReference type="EC" id="2.7.7.41"/>
    </reaction>
</comment>
<comment type="pathway">
    <text evidence="3 18">Phospholipid metabolism; CDP-diacylglycerol biosynthesis; CDP-diacylglycerol from sn-glycerol 3-phosphate: step 3/3.</text>
</comment>